<organism evidence="3 4">
    <name type="scientific">Novosphingobium organovorum</name>
    <dbReference type="NCBI Taxonomy" id="2930092"/>
    <lineage>
        <taxon>Bacteria</taxon>
        <taxon>Pseudomonadati</taxon>
        <taxon>Pseudomonadota</taxon>
        <taxon>Alphaproteobacteria</taxon>
        <taxon>Sphingomonadales</taxon>
        <taxon>Sphingomonadaceae</taxon>
        <taxon>Novosphingobium</taxon>
    </lineage>
</organism>
<dbReference type="Proteomes" id="UP001162881">
    <property type="component" value="Unassembled WGS sequence"/>
</dbReference>
<keyword evidence="2" id="KW-0812">Transmembrane</keyword>
<dbReference type="RefSeq" id="WP_244022378.1">
    <property type="nucleotide sequence ID" value="NZ_JALHLF010000071.1"/>
</dbReference>
<gene>
    <name evidence="3" type="ORF">MTR62_15010</name>
</gene>
<reference evidence="3" key="1">
    <citation type="submission" date="2022-03" db="EMBL/GenBank/DDBJ databases">
        <title>Identification of a novel bacterium isolated from mangrove sediments.</title>
        <authorList>
            <person name="Pan X."/>
        </authorList>
    </citation>
    <scope>NUCLEOTIDE SEQUENCE</scope>
    <source>
        <strain evidence="3">B1949</strain>
    </source>
</reference>
<feature type="region of interest" description="Disordered" evidence="1">
    <location>
        <begin position="106"/>
        <end position="129"/>
    </location>
</feature>
<accession>A0ABT0BGL0</accession>
<proteinExistence type="predicted"/>
<keyword evidence="2" id="KW-1133">Transmembrane helix</keyword>
<sequence length="160" mass="17635">MSADDPTLEELRLLHALSNVCGQYMPGRWTYVECDGFTAGVVGVQMLAEYGLVQYDAHFGGSWTTRAIIVREQGEITSENYEKVKAAYLSDDGKLLRSITPVEKGQAAPEALNRSTVAPRRSYGQSHPTASTTNWLGVHKSVAILVAALTMLVLVWSRYR</sequence>
<feature type="transmembrane region" description="Helical" evidence="2">
    <location>
        <begin position="135"/>
        <end position="156"/>
    </location>
</feature>
<evidence type="ECO:0000313" key="4">
    <source>
        <dbReference type="Proteomes" id="UP001162881"/>
    </source>
</evidence>
<evidence type="ECO:0000313" key="3">
    <source>
        <dbReference type="EMBL" id="MCJ2183993.1"/>
    </source>
</evidence>
<keyword evidence="2" id="KW-0472">Membrane</keyword>
<dbReference type="EMBL" id="JALHLF010000071">
    <property type="protein sequence ID" value="MCJ2183993.1"/>
    <property type="molecule type" value="Genomic_DNA"/>
</dbReference>
<evidence type="ECO:0000256" key="2">
    <source>
        <dbReference type="SAM" id="Phobius"/>
    </source>
</evidence>
<name>A0ABT0BGL0_9SPHN</name>
<protein>
    <submittedName>
        <fullName evidence="3">Uncharacterized protein</fullName>
    </submittedName>
</protein>
<comment type="caution">
    <text evidence="3">The sequence shown here is derived from an EMBL/GenBank/DDBJ whole genome shotgun (WGS) entry which is preliminary data.</text>
</comment>
<evidence type="ECO:0000256" key="1">
    <source>
        <dbReference type="SAM" id="MobiDB-lite"/>
    </source>
</evidence>
<keyword evidence="4" id="KW-1185">Reference proteome</keyword>